<comment type="caution">
    <text evidence="2">The sequence shown here is derived from an EMBL/GenBank/DDBJ whole genome shotgun (WGS) entry which is preliminary data.</text>
</comment>
<reference evidence="2" key="1">
    <citation type="journal article" date="2014" name="Front. Microbiol.">
        <title>High frequency of phylogenetically diverse reductive dehalogenase-homologous genes in deep subseafloor sedimentary metagenomes.</title>
        <authorList>
            <person name="Kawai M."/>
            <person name="Futagami T."/>
            <person name="Toyoda A."/>
            <person name="Takaki Y."/>
            <person name="Nishi S."/>
            <person name="Hori S."/>
            <person name="Arai W."/>
            <person name="Tsubouchi T."/>
            <person name="Morono Y."/>
            <person name="Uchiyama I."/>
            <person name="Ito T."/>
            <person name="Fujiyama A."/>
            <person name="Inagaki F."/>
            <person name="Takami H."/>
        </authorList>
    </citation>
    <scope>NUCLEOTIDE SEQUENCE</scope>
    <source>
        <strain evidence="2">Expedition CK06-06</strain>
    </source>
</reference>
<protein>
    <recommendedName>
        <fullName evidence="1">DUF2779 domain-containing protein</fullName>
    </recommendedName>
</protein>
<accession>X0WIL5</accession>
<feature type="domain" description="DUF2779" evidence="1">
    <location>
        <begin position="128"/>
        <end position="251"/>
    </location>
</feature>
<dbReference type="Pfam" id="PF11074">
    <property type="entry name" value="DUF2779"/>
    <property type="match status" value="1"/>
</dbReference>
<dbReference type="AlphaFoldDB" id="X0WIL5"/>
<gene>
    <name evidence="2" type="ORF">S01H1_57157</name>
</gene>
<organism evidence="2">
    <name type="scientific">marine sediment metagenome</name>
    <dbReference type="NCBI Taxonomy" id="412755"/>
    <lineage>
        <taxon>unclassified sequences</taxon>
        <taxon>metagenomes</taxon>
        <taxon>ecological metagenomes</taxon>
    </lineage>
</organism>
<feature type="non-terminal residue" evidence="2">
    <location>
        <position position="257"/>
    </location>
</feature>
<evidence type="ECO:0000313" key="2">
    <source>
        <dbReference type="EMBL" id="GAG24353.1"/>
    </source>
</evidence>
<name>X0WIL5_9ZZZZ</name>
<evidence type="ECO:0000259" key="1">
    <source>
        <dbReference type="Pfam" id="PF11074"/>
    </source>
</evidence>
<dbReference type="EMBL" id="BARS01037264">
    <property type="protein sequence ID" value="GAG24353.1"/>
    <property type="molecule type" value="Genomic_DNA"/>
</dbReference>
<feature type="non-terminal residue" evidence="2">
    <location>
        <position position="1"/>
    </location>
</feature>
<sequence length="257" mass="29093">LFNIHDITDQVEEASVGIQGRIDGILEVINQGTCPEMIIGPHCRDPYECPLTDCWDSLPEHNIFSLYYGGKKSFEMYNSGIVTVGEIPNGYKLNDKQRIQQACVASGEPHVDREAIHGFLSSLEYPLYYLDFETIGPAVPLFDGVRPYQDIPFQFSLHVVKDEFSQPEYFSFLASDTDDPRPALLSELQKTLGNYGSIIAYNKGFEEGILRDLATAFPEYSDWIEQVCSRLVDLLAPFRNFDYYHPAQKGRRANSGL</sequence>
<dbReference type="InterPro" id="IPR021301">
    <property type="entry name" value="DUF2779"/>
</dbReference>
<proteinExistence type="predicted"/>